<dbReference type="EMBL" id="QGKY02000246">
    <property type="protein sequence ID" value="KAF2584201.1"/>
    <property type="molecule type" value="Genomic_DNA"/>
</dbReference>
<protein>
    <submittedName>
        <fullName evidence="1">Uncharacterized protein</fullName>
    </submittedName>
</protein>
<organism evidence="1">
    <name type="scientific">Brassica cretica</name>
    <name type="common">Mustard</name>
    <dbReference type="NCBI Taxonomy" id="69181"/>
    <lineage>
        <taxon>Eukaryota</taxon>
        <taxon>Viridiplantae</taxon>
        <taxon>Streptophyta</taxon>
        <taxon>Embryophyta</taxon>
        <taxon>Tracheophyta</taxon>
        <taxon>Spermatophyta</taxon>
        <taxon>Magnoliopsida</taxon>
        <taxon>eudicotyledons</taxon>
        <taxon>Gunneridae</taxon>
        <taxon>Pentapetalae</taxon>
        <taxon>rosids</taxon>
        <taxon>malvids</taxon>
        <taxon>Brassicales</taxon>
        <taxon>Brassicaceae</taxon>
        <taxon>Brassiceae</taxon>
        <taxon>Brassica</taxon>
    </lineage>
</organism>
<accession>A0A8S9JQ15</accession>
<dbReference type="AlphaFoldDB" id="A0A8S9JQ15"/>
<reference evidence="1" key="1">
    <citation type="submission" date="2019-12" db="EMBL/GenBank/DDBJ databases">
        <title>Genome sequencing and annotation of Brassica cretica.</title>
        <authorList>
            <person name="Studholme D.J."/>
            <person name="Sarris P.F."/>
        </authorList>
    </citation>
    <scope>NUCLEOTIDE SEQUENCE</scope>
    <source>
        <strain evidence="1">PFS-102/07</strain>
        <tissue evidence="1">Leaf</tissue>
    </source>
</reference>
<gene>
    <name evidence="1" type="ORF">F2Q70_00035865</name>
</gene>
<name>A0A8S9JQ15_BRACR</name>
<proteinExistence type="predicted"/>
<sequence>MIEEILINDPLELALTRAETEHNVMSVDADGYDKMLNSARSMEKMVPYLSLGEKDKSNQSILVLCLVLLYQQNDMLHVVLFHVSSSCALCLGSLATLLSRTVLSCFGSIGVGICTLLSHEFWEHPCRHFYSLVTCLKVKKFPYAIPPQPNWLPKMPPRTKQKSVKPLKITRENYVPPPNHNAPASYPWPREGQEGQPINIDDPMLLDFNCEGWDKESAKRYNSLLHIEILPTHFGHADTLVSLGLDTDVFETLQAMGIAPLCY</sequence>
<comment type="caution">
    <text evidence="1">The sequence shown here is derived from an EMBL/GenBank/DDBJ whole genome shotgun (WGS) entry which is preliminary data.</text>
</comment>
<evidence type="ECO:0000313" key="1">
    <source>
        <dbReference type="EMBL" id="KAF2584201.1"/>
    </source>
</evidence>